<evidence type="ECO:0000256" key="1">
    <source>
        <dbReference type="ARBA" id="ARBA00008356"/>
    </source>
</evidence>
<feature type="domain" description="DNA replication factor Cdt1 C-terminal" evidence="4">
    <location>
        <begin position="368"/>
        <end position="489"/>
    </location>
</feature>
<dbReference type="InterPro" id="IPR038090">
    <property type="entry name" value="Cdt1_C_WH_dom_sf"/>
</dbReference>
<dbReference type="OrthoDB" id="3366139at2759"/>
<dbReference type="GeneID" id="39584918"/>
<evidence type="ECO:0000256" key="3">
    <source>
        <dbReference type="SAM" id="MobiDB-lite"/>
    </source>
</evidence>
<name>A0A427YA82_9TREE</name>
<dbReference type="EMBL" id="RSCE01000001">
    <property type="protein sequence ID" value="RSH87857.1"/>
    <property type="molecule type" value="Genomic_DNA"/>
</dbReference>
<evidence type="ECO:0000313" key="5">
    <source>
        <dbReference type="EMBL" id="RSH87857.1"/>
    </source>
</evidence>
<dbReference type="STRING" id="105984.A0A427YA82"/>
<evidence type="ECO:0000256" key="2">
    <source>
        <dbReference type="ARBA" id="ARBA00023306"/>
    </source>
</evidence>
<dbReference type="RefSeq" id="XP_028480065.1">
    <property type="nucleotide sequence ID" value="XM_028616208.1"/>
</dbReference>
<evidence type="ECO:0000259" key="4">
    <source>
        <dbReference type="Pfam" id="PF16679"/>
    </source>
</evidence>
<feature type="region of interest" description="Disordered" evidence="3">
    <location>
        <begin position="1"/>
        <end position="79"/>
    </location>
</feature>
<feature type="compositionally biased region" description="Pro residues" evidence="3">
    <location>
        <begin position="34"/>
        <end position="46"/>
    </location>
</feature>
<dbReference type="Pfam" id="PF16679">
    <property type="entry name" value="CDT1_C"/>
    <property type="match status" value="1"/>
</dbReference>
<organism evidence="5 6">
    <name type="scientific">Apiotrichum porosum</name>
    <dbReference type="NCBI Taxonomy" id="105984"/>
    <lineage>
        <taxon>Eukaryota</taxon>
        <taxon>Fungi</taxon>
        <taxon>Dikarya</taxon>
        <taxon>Basidiomycota</taxon>
        <taxon>Agaricomycotina</taxon>
        <taxon>Tremellomycetes</taxon>
        <taxon>Trichosporonales</taxon>
        <taxon>Trichosporonaceae</taxon>
        <taxon>Apiotrichum</taxon>
    </lineage>
</organism>
<reference evidence="5 6" key="1">
    <citation type="submission" date="2018-11" db="EMBL/GenBank/DDBJ databases">
        <title>Genome sequence of Apiotrichum porosum DSM 27194.</title>
        <authorList>
            <person name="Aliyu H."/>
            <person name="Gorte O."/>
            <person name="Ochsenreither K."/>
        </authorList>
    </citation>
    <scope>NUCLEOTIDE SEQUENCE [LARGE SCALE GENOMIC DNA]</scope>
    <source>
        <strain evidence="5 6">DSM 27194</strain>
    </source>
</reference>
<comment type="similarity">
    <text evidence="1">Belongs to the Cdt1 family.</text>
</comment>
<feature type="region of interest" description="Disordered" evidence="3">
    <location>
        <begin position="528"/>
        <end position="556"/>
    </location>
</feature>
<gene>
    <name evidence="5" type="ORF">EHS24_000375</name>
</gene>
<dbReference type="Gene3D" id="1.10.10.1420">
    <property type="entry name" value="DNA replication factor Cdt1, C-terminal WH domain"/>
    <property type="match status" value="1"/>
</dbReference>
<comment type="caution">
    <text evidence="5">The sequence shown here is derived from an EMBL/GenBank/DDBJ whole genome shotgun (WGS) entry which is preliminary data.</text>
</comment>
<keyword evidence="2" id="KW-0131">Cell cycle</keyword>
<evidence type="ECO:0000313" key="6">
    <source>
        <dbReference type="Proteomes" id="UP000279236"/>
    </source>
</evidence>
<proteinExistence type="inferred from homology"/>
<dbReference type="AlphaFoldDB" id="A0A427YA82"/>
<accession>A0A427YA82</accession>
<dbReference type="Proteomes" id="UP000279236">
    <property type="component" value="Unassembled WGS sequence"/>
</dbReference>
<sequence length="568" mass="61945">MDSIQATPRKRPRADPDTPQSRKRKHHHNSETPTPNPPLAPFPTPPRSRRRLNFASEPVEELDLSNETTPKAGPSRKRLPPHLQTLLTLHHAFNITLSLHIAQHPPVLPPHSSRATRVQVPNLTNLVAIRDAVERSSGRRFGQQELARLAWLWTWDGEALPADDKEQDNPFLVSSSKPSEPLTQVSGLSYLITTTRTLCPKTGRRVHTHGLGIDLEIHAGETHQLLMGGVGGGLGNMGQGGGMRVIGRWNAGGDLRHDAVRHRLERWVELHGGMPEPVVHLDTELSLLPTPATHDTTRSEIPPIPLLPLPVLPSATAPAASLFAAVSTPLPPKKVLGAGLADPFEIPDTPKPAATKGTGTVEERRRALYERIKARSDSKKAATTTLHDAISGNSTIIRRSAAEQQEELKRRSTLSRLEGIAEGVWMMFSAPSPGTHSLPTAPRPRRKAIPLSEIAEMLVKSSKTPVSYAEVKTSLHMLIELCPFFLQSKIVAKIEWLEMPVTALPAPPSPGQGADRVAAIEAQLASTMASPPRVRPGMALAGPASPGRVRRHAGLREVRERIRRELGE</sequence>
<protein>
    <recommendedName>
        <fullName evidence="4">DNA replication factor Cdt1 C-terminal domain-containing protein</fullName>
    </recommendedName>
</protein>
<dbReference type="InterPro" id="IPR032054">
    <property type="entry name" value="Cdt1_C"/>
</dbReference>
<keyword evidence="6" id="KW-1185">Reference proteome</keyword>